<dbReference type="Pfam" id="PF04216">
    <property type="entry name" value="FdhE_N"/>
    <property type="match status" value="1"/>
</dbReference>
<dbReference type="InterPro" id="IPR024064">
    <property type="entry name" value="FdhE-like_sf"/>
</dbReference>
<evidence type="ECO:0000313" key="6">
    <source>
        <dbReference type="EMBL" id="CDI03087.1"/>
    </source>
</evidence>
<evidence type="ECO:0000259" key="5">
    <source>
        <dbReference type="Pfam" id="PF24860"/>
    </source>
</evidence>
<sequence>MTTILHPGQLAATGEAPALRLPAPDLFARRARRLRQLAVGHSMEGYLKFAAALAEAQQQQLACLATLPLPDQDFLQHCRAHQMPPLAPAGWQRDPVWRTVAVQLAAALDAIAPAPARAALAHSRAAPVEWLEAQADALLAEDRATLDLACAPLIGAALQVCWTQLATALDSAWIAPASTPALCPVCGAPPVASVVGGAGDADSGLRYLHCALCGSEWHAVRAQCTQCNNDKGIVYFAVEASQQPIQAEACPECGSYLKICRRDQQLDMEPLADDLASLALDLLMGGEKFARSGVNYLLLQGE</sequence>
<feature type="domain" description="FdhE central" evidence="4">
    <location>
        <begin position="182"/>
        <end position="221"/>
    </location>
</feature>
<comment type="caution">
    <text evidence="6">The sequence shown here is derived from an EMBL/GenBank/DDBJ whole genome shotgun (WGS) entry which is preliminary data.</text>
</comment>
<dbReference type="GO" id="GO:0008199">
    <property type="term" value="F:ferric iron binding"/>
    <property type="evidence" value="ECO:0007669"/>
    <property type="project" value="TreeGrafter"/>
</dbReference>
<comment type="similarity">
    <text evidence="2">Belongs to the FdhE family.</text>
</comment>
<dbReference type="InterPro" id="IPR056797">
    <property type="entry name" value="FdhE_central"/>
</dbReference>
<comment type="subcellular location">
    <subcellularLocation>
        <location evidence="2">Cytoplasm</location>
    </subcellularLocation>
</comment>
<keyword evidence="7" id="KW-1185">Reference proteome</keyword>
<dbReference type="Pfam" id="PF24859">
    <property type="entry name" value="FdhE_central"/>
    <property type="match status" value="1"/>
</dbReference>
<dbReference type="OrthoDB" id="9794151at2"/>
<dbReference type="GO" id="GO:0051604">
    <property type="term" value="P:protein maturation"/>
    <property type="evidence" value="ECO:0007669"/>
    <property type="project" value="TreeGrafter"/>
</dbReference>
<dbReference type="EMBL" id="CBTJ020000045">
    <property type="protein sequence ID" value="CDI03087.1"/>
    <property type="molecule type" value="Genomic_DNA"/>
</dbReference>
<comment type="function">
    <text evidence="2">Necessary for formate dehydrogenase activity.</text>
</comment>
<dbReference type="HAMAP" id="MF_00611">
    <property type="entry name" value="FdeH"/>
    <property type="match status" value="1"/>
</dbReference>
<reference evidence="6" key="1">
    <citation type="submission" date="2013-07" db="EMBL/GenBank/DDBJ databases">
        <authorList>
            <person name="McIlroy S."/>
        </authorList>
    </citation>
    <scope>NUCLEOTIDE SEQUENCE [LARGE SCALE GENOMIC DNA]</scope>
    <source>
        <strain evidence="6">Run_A_D11</strain>
    </source>
</reference>
<dbReference type="PANTHER" id="PTHR37689:SF1">
    <property type="entry name" value="PROTEIN FDHE"/>
    <property type="match status" value="1"/>
</dbReference>
<evidence type="ECO:0000256" key="1">
    <source>
        <dbReference type="ARBA" id="ARBA00022490"/>
    </source>
</evidence>
<dbReference type="CDD" id="cd16341">
    <property type="entry name" value="FdhE"/>
    <property type="match status" value="1"/>
</dbReference>
<dbReference type="InterPro" id="IPR056796">
    <property type="entry name" value="FdhE_C"/>
</dbReference>
<evidence type="ECO:0000259" key="4">
    <source>
        <dbReference type="Pfam" id="PF24859"/>
    </source>
</evidence>
<dbReference type="Proteomes" id="UP000035760">
    <property type="component" value="Unassembled WGS sequence"/>
</dbReference>
<dbReference type="PIRSF" id="PIRSF018296">
    <property type="entry name" value="Format_dh_formtn"/>
    <property type="match status" value="1"/>
</dbReference>
<reference evidence="6" key="2">
    <citation type="submission" date="2014-03" db="EMBL/GenBank/DDBJ databases">
        <title>Candidatus Competibacter-lineage genomes retrieved from metagenomes reveal functional metabolic diversity.</title>
        <authorList>
            <person name="McIlroy S.J."/>
            <person name="Albertsen M."/>
            <person name="Andresen E.K."/>
            <person name="Saunders A.M."/>
            <person name="Kristiansen R."/>
            <person name="Stokholm-Bjerregaard M."/>
            <person name="Nielsen K.L."/>
            <person name="Nielsen P.H."/>
        </authorList>
    </citation>
    <scope>NUCLEOTIDE SEQUENCE</scope>
    <source>
        <strain evidence="6">Run_A_D11</strain>
    </source>
</reference>
<evidence type="ECO:0000259" key="3">
    <source>
        <dbReference type="Pfam" id="PF04216"/>
    </source>
</evidence>
<dbReference type="AlphaFoldDB" id="W6M5Y9"/>
<dbReference type="InterPro" id="IPR006452">
    <property type="entry name" value="Formate_DH_accessory"/>
</dbReference>
<dbReference type="GO" id="GO:0005829">
    <property type="term" value="C:cytosol"/>
    <property type="evidence" value="ECO:0007669"/>
    <property type="project" value="TreeGrafter"/>
</dbReference>
<gene>
    <name evidence="2" type="primary">fdhE</name>
    <name evidence="6" type="ORF">BN873_380069</name>
</gene>
<dbReference type="STRING" id="1400863.BN873_380069"/>
<proteinExistence type="inferred from homology"/>
<name>W6M5Y9_9GAMM</name>
<dbReference type="Pfam" id="PF24860">
    <property type="entry name" value="FdhE_C"/>
    <property type="match status" value="1"/>
</dbReference>
<feature type="domain" description="FdhE N-terminal" evidence="3">
    <location>
        <begin position="17"/>
        <end position="175"/>
    </location>
</feature>
<protein>
    <recommendedName>
        <fullName evidence="2">Protein FdhE homolog</fullName>
    </recommendedName>
</protein>
<evidence type="ECO:0000256" key="2">
    <source>
        <dbReference type="HAMAP-Rule" id="MF_00611"/>
    </source>
</evidence>
<dbReference type="RefSeq" id="WP_048673612.1">
    <property type="nucleotide sequence ID" value="NZ_CBTJ020000045.1"/>
</dbReference>
<dbReference type="NCBIfam" id="TIGR01562">
    <property type="entry name" value="FdhE"/>
    <property type="match status" value="1"/>
</dbReference>
<evidence type="ECO:0000313" key="7">
    <source>
        <dbReference type="Proteomes" id="UP000035760"/>
    </source>
</evidence>
<organism evidence="6 7">
    <name type="scientific">Candidatus Competibacter denitrificans Run_A_D11</name>
    <dbReference type="NCBI Taxonomy" id="1400863"/>
    <lineage>
        <taxon>Bacteria</taxon>
        <taxon>Pseudomonadati</taxon>
        <taxon>Pseudomonadota</taxon>
        <taxon>Gammaproteobacteria</taxon>
        <taxon>Candidatus Competibacteraceae</taxon>
        <taxon>Candidatus Competibacter</taxon>
    </lineage>
</organism>
<feature type="domain" description="FdhE C-terminal" evidence="5">
    <location>
        <begin position="223"/>
        <end position="298"/>
    </location>
</feature>
<accession>W6M5Y9</accession>
<dbReference type="PANTHER" id="PTHR37689">
    <property type="entry name" value="PROTEIN FDHE"/>
    <property type="match status" value="1"/>
</dbReference>
<keyword evidence="1 2" id="KW-0963">Cytoplasm</keyword>
<dbReference type="SUPFAM" id="SSF144020">
    <property type="entry name" value="FdhE-like"/>
    <property type="match status" value="1"/>
</dbReference>
<dbReference type="InterPro" id="IPR056774">
    <property type="entry name" value="FdhE_N"/>
</dbReference>
<dbReference type="Gene3D" id="3.90.1670.10">
    <property type="entry name" value="FdhE-like domain"/>
    <property type="match status" value="1"/>
</dbReference>